<sequence length="77" mass="8067">MWIFDLRSERLPELTAVRVSETPKTRATYRPAGRGGEDAPQVAGAARGLRRRGPGTRGAGSAAVTAPVPASPGNGRR</sequence>
<protein>
    <submittedName>
        <fullName evidence="2">Uncharacterized protein</fullName>
    </submittedName>
</protein>
<organism evidence="2 3">
    <name type="scientific">Streptomyces bikiniensis</name>
    <dbReference type="NCBI Taxonomy" id="1896"/>
    <lineage>
        <taxon>Bacteria</taxon>
        <taxon>Bacillati</taxon>
        <taxon>Actinomycetota</taxon>
        <taxon>Actinomycetes</taxon>
        <taxon>Kitasatosporales</taxon>
        <taxon>Streptomycetaceae</taxon>
        <taxon>Streptomyces</taxon>
    </lineage>
</organism>
<gene>
    <name evidence="2" type="ORF">ACIGW0_10910</name>
</gene>
<keyword evidence="3" id="KW-1185">Reference proteome</keyword>
<dbReference type="Proteomes" id="UP001614391">
    <property type="component" value="Unassembled WGS sequence"/>
</dbReference>
<name>A0ABW8CQR0_STRBI</name>
<feature type="region of interest" description="Disordered" evidence="1">
    <location>
        <begin position="22"/>
        <end position="77"/>
    </location>
</feature>
<proteinExistence type="predicted"/>
<evidence type="ECO:0000313" key="3">
    <source>
        <dbReference type="Proteomes" id="UP001614391"/>
    </source>
</evidence>
<evidence type="ECO:0000256" key="1">
    <source>
        <dbReference type="SAM" id="MobiDB-lite"/>
    </source>
</evidence>
<accession>A0ABW8CQR0</accession>
<dbReference type="RefSeq" id="WP_399613315.1">
    <property type="nucleotide sequence ID" value="NZ_JBITYT010000004.1"/>
</dbReference>
<evidence type="ECO:0000313" key="2">
    <source>
        <dbReference type="EMBL" id="MFI9119888.1"/>
    </source>
</evidence>
<comment type="caution">
    <text evidence="2">The sequence shown here is derived from an EMBL/GenBank/DDBJ whole genome shotgun (WGS) entry which is preliminary data.</text>
</comment>
<feature type="compositionally biased region" description="Low complexity" evidence="1">
    <location>
        <begin position="59"/>
        <end position="77"/>
    </location>
</feature>
<dbReference type="EMBL" id="JBITYT010000004">
    <property type="protein sequence ID" value="MFI9119888.1"/>
    <property type="molecule type" value="Genomic_DNA"/>
</dbReference>
<reference evidence="2 3" key="1">
    <citation type="submission" date="2024-10" db="EMBL/GenBank/DDBJ databases">
        <title>The Natural Products Discovery Center: Release of the First 8490 Sequenced Strains for Exploring Actinobacteria Biosynthetic Diversity.</title>
        <authorList>
            <person name="Kalkreuter E."/>
            <person name="Kautsar S.A."/>
            <person name="Yang D."/>
            <person name="Bader C.D."/>
            <person name="Teijaro C.N."/>
            <person name="Fluegel L."/>
            <person name="Davis C.M."/>
            <person name="Simpson J.R."/>
            <person name="Lauterbach L."/>
            <person name="Steele A.D."/>
            <person name="Gui C."/>
            <person name="Meng S."/>
            <person name="Li G."/>
            <person name="Viehrig K."/>
            <person name="Ye F."/>
            <person name="Su P."/>
            <person name="Kiefer A.F."/>
            <person name="Nichols A."/>
            <person name="Cepeda A.J."/>
            <person name="Yan W."/>
            <person name="Fan B."/>
            <person name="Jiang Y."/>
            <person name="Adhikari A."/>
            <person name="Zheng C.-J."/>
            <person name="Schuster L."/>
            <person name="Cowan T.M."/>
            <person name="Smanski M.J."/>
            <person name="Chevrette M.G."/>
            <person name="De Carvalho L.P.S."/>
            <person name="Shen B."/>
        </authorList>
    </citation>
    <scope>NUCLEOTIDE SEQUENCE [LARGE SCALE GENOMIC DNA]</scope>
    <source>
        <strain evidence="2 3">NPDC053346</strain>
    </source>
</reference>